<evidence type="ECO:0000313" key="2">
    <source>
        <dbReference type="EMBL" id="MFH0267168.1"/>
    </source>
</evidence>
<evidence type="ECO:0000313" key="3">
    <source>
        <dbReference type="Proteomes" id="UP001607151"/>
    </source>
</evidence>
<protein>
    <submittedName>
        <fullName evidence="2">Uncharacterized protein</fullName>
    </submittedName>
</protein>
<dbReference type="Proteomes" id="UP001607151">
    <property type="component" value="Unassembled WGS sequence"/>
</dbReference>
<dbReference type="RefSeq" id="WP_394608684.1">
    <property type="nucleotide sequence ID" value="NZ_JBIHSJ010000004.1"/>
</dbReference>
<comment type="caution">
    <text evidence="2">The sequence shown here is derived from an EMBL/GenBank/DDBJ whole genome shotgun (WGS) entry which is preliminary data.</text>
</comment>
<keyword evidence="3" id="KW-1185">Reference proteome</keyword>
<name>A0ABW7J177_9VIBR</name>
<dbReference type="EMBL" id="JBIHSN010000003">
    <property type="protein sequence ID" value="MFH0267168.1"/>
    <property type="molecule type" value="Genomic_DNA"/>
</dbReference>
<reference evidence="2 3" key="1">
    <citation type="submission" date="2024-10" db="EMBL/GenBank/DDBJ databases">
        <authorList>
            <person name="Yibar A."/>
            <person name="Saticioglu I.B."/>
            <person name="Duman M."/>
            <person name="Ajmi N."/>
            <person name="Gurler F."/>
            <person name="Ay H."/>
            <person name="Onuk E."/>
            <person name="Guler S."/>
            <person name="Romalde J.L."/>
        </authorList>
    </citation>
    <scope>NUCLEOTIDE SEQUENCE [LARGE SCALE GENOMIC DNA]</scope>
    <source>
        <strain evidence="2 3">14-MA-B</strain>
    </source>
</reference>
<feature type="transmembrane region" description="Helical" evidence="1">
    <location>
        <begin position="25"/>
        <end position="46"/>
    </location>
</feature>
<sequence length="200" mass="22087">MCIDILSMKPHSVGELTSEELNVSVIRFLLLCICFVGISLVGMAPAKAMHTSHLQSVNLSTDDGSFEVSSLAPISLAQGESPTSKVPPLSVSNSHNLPSVTLSHSLGVTSSSDLSHPIYVNGFSLRFSHGNFNSDELAPDYVKVFEFLEVSFASSARHYIERFTPQHQWMMRINSQSLRLSAWKDSNLQYIPQQYAHLFA</sequence>
<accession>A0ABW7J177</accession>
<keyword evidence="1" id="KW-0812">Transmembrane</keyword>
<organism evidence="2 3">
    <name type="scientific">Vibrio rumoiensis</name>
    <dbReference type="NCBI Taxonomy" id="76258"/>
    <lineage>
        <taxon>Bacteria</taxon>
        <taxon>Pseudomonadati</taxon>
        <taxon>Pseudomonadota</taxon>
        <taxon>Gammaproteobacteria</taxon>
        <taxon>Vibrionales</taxon>
        <taxon>Vibrionaceae</taxon>
        <taxon>Vibrio</taxon>
    </lineage>
</organism>
<keyword evidence="1" id="KW-1133">Transmembrane helix</keyword>
<evidence type="ECO:0000256" key="1">
    <source>
        <dbReference type="SAM" id="Phobius"/>
    </source>
</evidence>
<gene>
    <name evidence="2" type="ORF">ACGRQ9_17120</name>
</gene>
<proteinExistence type="predicted"/>
<keyword evidence="1" id="KW-0472">Membrane</keyword>